<evidence type="ECO:0000313" key="2">
    <source>
        <dbReference type="EMBL" id="EAY28825.1"/>
    </source>
</evidence>
<sequence length="41" mass="4804">MFLKIILIVAGSIFFPAVGYYLDYRDRKKRKGKKKHKSISS</sequence>
<evidence type="ECO:0000313" key="3">
    <source>
        <dbReference type="Proteomes" id="UP000004095"/>
    </source>
</evidence>
<dbReference type="EMBL" id="AAWS01000014">
    <property type="protein sequence ID" value="EAY28825.1"/>
    <property type="molecule type" value="Genomic_DNA"/>
</dbReference>
<protein>
    <submittedName>
        <fullName evidence="2">Uncharacterized protein</fullName>
    </submittedName>
</protein>
<feature type="transmembrane region" description="Helical" evidence="1">
    <location>
        <begin position="6"/>
        <end position="24"/>
    </location>
</feature>
<keyword evidence="1" id="KW-0472">Membrane</keyword>
<comment type="caution">
    <text evidence="2">The sequence shown here is derived from an EMBL/GenBank/DDBJ whole genome shotgun (WGS) entry which is preliminary data.</text>
</comment>
<keyword evidence="1" id="KW-0812">Transmembrane</keyword>
<keyword evidence="3" id="KW-1185">Reference proteome</keyword>
<dbReference type="Proteomes" id="UP000004095">
    <property type="component" value="Unassembled WGS sequence"/>
</dbReference>
<gene>
    <name evidence="2" type="ORF">M23134_07923</name>
</gene>
<dbReference type="AlphaFoldDB" id="A1ZLS1"/>
<organism evidence="2 3">
    <name type="scientific">Microscilla marina ATCC 23134</name>
    <dbReference type="NCBI Taxonomy" id="313606"/>
    <lineage>
        <taxon>Bacteria</taxon>
        <taxon>Pseudomonadati</taxon>
        <taxon>Bacteroidota</taxon>
        <taxon>Cytophagia</taxon>
        <taxon>Cytophagales</taxon>
        <taxon>Microscillaceae</taxon>
        <taxon>Microscilla</taxon>
    </lineage>
</organism>
<keyword evidence="1" id="KW-1133">Transmembrane helix</keyword>
<evidence type="ECO:0000256" key="1">
    <source>
        <dbReference type="SAM" id="Phobius"/>
    </source>
</evidence>
<dbReference type="RefSeq" id="WP_002697625.1">
    <property type="nucleotide sequence ID" value="NZ_AAWS01000014.1"/>
</dbReference>
<accession>A1ZLS1</accession>
<name>A1ZLS1_MICM2</name>
<reference evidence="2 3" key="1">
    <citation type="submission" date="2007-01" db="EMBL/GenBank/DDBJ databases">
        <authorList>
            <person name="Haygood M."/>
            <person name="Podell S."/>
            <person name="Anderson C."/>
            <person name="Hopkinson B."/>
            <person name="Roe K."/>
            <person name="Barbeau K."/>
            <person name="Gaasterland T."/>
            <person name="Ferriera S."/>
            <person name="Johnson J."/>
            <person name="Kravitz S."/>
            <person name="Beeson K."/>
            <person name="Sutton G."/>
            <person name="Rogers Y.-H."/>
            <person name="Friedman R."/>
            <person name="Frazier M."/>
            <person name="Venter J.C."/>
        </authorList>
    </citation>
    <scope>NUCLEOTIDE SEQUENCE [LARGE SCALE GENOMIC DNA]</scope>
    <source>
        <strain evidence="2 3">ATCC 23134</strain>
    </source>
</reference>
<proteinExistence type="predicted"/>